<accession>A0A4P2Q3Z5</accession>
<organism evidence="1 2">
    <name type="scientific">Sorangium cellulosum</name>
    <name type="common">Polyangium cellulosum</name>
    <dbReference type="NCBI Taxonomy" id="56"/>
    <lineage>
        <taxon>Bacteria</taxon>
        <taxon>Pseudomonadati</taxon>
        <taxon>Myxococcota</taxon>
        <taxon>Polyangia</taxon>
        <taxon>Polyangiales</taxon>
        <taxon>Polyangiaceae</taxon>
        <taxon>Sorangium</taxon>
    </lineage>
</organism>
<evidence type="ECO:0000313" key="1">
    <source>
        <dbReference type="EMBL" id="AUX24065.1"/>
    </source>
</evidence>
<evidence type="ECO:0000313" key="2">
    <source>
        <dbReference type="Proteomes" id="UP000295781"/>
    </source>
</evidence>
<proteinExistence type="predicted"/>
<dbReference type="AlphaFoldDB" id="A0A4P2Q3Z5"/>
<gene>
    <name evidence="1" type="ORF">SOCEGT47_045980</name>
</gene>
<name>A0A4P2Q3Z5_SORCE</name>
<sequence>MLHLEQPRKHSALRPRAINPADVQQALRRLLRPIDAHPFVAETSRMGSLGWKVA</sequence>
<dbReference type="RefSeq" id="WP_207213632.1">
    <property type="nucleotide sequence ID" value="NZ_CP012670.1"/>
</dbReference>
<dbReference type="EMBL" id="CP012670">
    <property type="protein sequence ID" value="AUX24065.1"/>
    <property type="molecule type" value="Genomic_DNA"/>
</dbReference>
<protein>
    <submittedName>
        <fullName evidence="1">Uncharacterized protein</fullName>
    </submittedName>
</protein>
<dbReference type="Proteomes" id="UP000295781">
    <property type="component" value="Chromosome"/>
</dbReference>
<reference evidence="1 2" key="1">
    <citation type="submission" date="2015-09" db="EMBL/GenBank/DDBJ databases">
        <title>Sorangium comparison.</title>
        <authorList>
            <person name="Zaburannyi N."/>
            <person name="Bunk B."/>
            <person name="Overmann J."/>
            <person name="Mueller R."/>
        </authorList>
    </citation>
    <scope>NUCLEOTIDE SEQUENCE [LARGE SCALE GENOMIC DNA]</scope>
    <source>
        <strain evidence="1 2">So ceGT47</strain>
    </source>
</reference>